<feature type="domain" description="Nephrocystin 3-like N-terminal" evidence="3">
    <location>
        <begin position="135"/>
        <end position="296"/>
    </location>
</feature>
<gene>
    <name evidence="4" type="ORF">P691DRAFT_736290</name>
</gene>
<dbReference type="SUPFAM" id="SSF52540">
    <property type="entry name" value="P-loop containing nucleoside triphosphate hydrolases"/>
    <property type="match status" value="1"/>
</dbReference>
<name>A0A9P5X4R1_9AGAR</name>
<dbReference type="InterPro" id="IPR056884">
    <property type="entry name" value="NPHP3-like_N"/>
</dbReference>
<feature type="region of interest" description="Disordered" evidence="2">
    <location>
        <begin position="17"/>
        <end position="37"/>
    </location>
</feature>
<dbReference type="Gene3D" id="3.40.50.300">
    <property type="entry name" value="P-loop containing nucleotide triphosphate hydrolases"/>
    <property type="match status" value="1"/>
</dbReference>
<comment type="caution">
    <text evidence="4">The sequence shown here is derived from an EMBL/GenBank/DDBJ whole genome shotgun (WGS) entry which is preliminary data.</text>
</comment>
<dbReference type="InterPro" id="IPR027417">
    <property type="entry name" value="P-loop_NTPase"/>
</dbReference>
<dbReference type="AlphaFoldDB" id="A0A9P5X4R1"/>
<dbReference type="PANTHER" id="PTHR10039">
    <property type="entry name" value="AMELOGENIN"/>
    <property type="match status" value="1"/>
</dbReference>
<dbReference type="PANTHER" id="PTHR10039:SF15">
    <property type="entry name" value="NACHT DOMAIN-CONTAINING PROTEIN"/>
    <property type="match status" value="1"/>
</dbReference>
<proteinExistence type="predicted"/>
<keyword evidence="1" id="KW-0677">Repeat</keyword>
<dbReference type="Proteomes" id="UP000807342">
    <property type="component" value="Unassembled WGS sequence"/>
</dbReference>
<dbReference type="Pfam" id="PF24883">
    <property type="entry name" value="NPHP3_N"/>
    <property type="match status" value="1"/>
</dbReference>
<reference evidence="4" key="1">
    <citation type="submission" date="2020-11" db="EMBL/GenBank/DDBJ databases">
        <authorList>
            <consortium name="DOE Joint Genome Institute"/>
            <person name="Ahrendt S."/>
            <person name="Riley R."/>
            <person name="Andreopoulos W."/>
            <person name="Labutti K."/>
            <person name="Pangilinan J."/>
            <person name="Ruiz-Duenas F.J."/>
            <person name="Barrasa J.M."/>
            <person name="Sanchez-Garcia M."/>
            <person name="Camarero S."/>
            <person name="Miyauchi S."/>
            <person name="Serrano A."/>
            <person name="Linde D."/>
            <person name="Babiker R."/>
            <person name="Drula E."/>
            <person name="Ayuso-Fernandez I."/>
            <person name="Pacheco R."/>
            <person name="Padilla G."/>
            <person name="Ferreira P."/>
            <person name="Barriuso J."/>
            <person name="Kellner H."/>
            <person name="Castanera R."/>
            <person name="Alfaro M."/>
            <person name="Ramirez L."/>
            <person name="Pisabarro A.G."/>
            <person name="Kuo A."/>
            <person name="Tritt A."/>
            <person name="Lipzen A."/>
            <person name="He G."/>
            <person name="Yan M."/>
            <person name="Ng V."/>
            <person name="Cullen D."/>
            <person name="Martin F."/>
            <person name="Rosso M.-N."/>
            <person name="Henrissat B."/>
            <person name="Hibbett D."/>
            <person name="Martinez A.T."/>
            <person name="Grigoriev I.V."/>
        </authorList>
    </citation>
    <scope>NUCLEOTIDE SEQUENCE</scope>
    <source>
        <strain evidence="4">MF-IS2</strain>
    </source>
</reference>
<evidence type="ECO:0000313" key="5">
    <source>
        <dbReference type="Proteomes" id="UP000807342"/>
    </source>
</evidence>
<organism evidence="4 5">
    <name type="scientific">Macrolepiota fuliginosa MF-IS2</name>
    <dbReference type="NCBI Taxonomy" id="1400762"/>
    <lineage>
        <taxon>Eukaryota</taxon>
        <taxon>Fungi</taxon>
        <taxon>Dikarya</taxon>
        <taxon>Basidiomycota</taxon>
        <taxon>Agaricomycotina</taxon>
        <taxon>Agaricomycetes</taxon>
        <taxon>Agaricomycetidae</taxon>
        <taxon>Agaricales</taxon>
        <taxon>Agaricineae</taxon>
        <taxon>Agaricaceae</taxon>
        <taxon>Macrolepiota</taxon>
    </lineage>
</organism>
<dbReference type="OrthoDB" id="7464126at2759"/>
<feature type="region of interest" description="Disordered" evidence="2">
    <location>
        <begin position="50"/>
        <end position="71"/>
    </location>
</feature>
<protein>
    <recommendedName>
        <fullName evidence="3">Nephrocystin 3-like N-terminal domain-containing protein</fullName>
    </recommendedName>
</protein>
<evidence type="ECO:0000259" key="3">
    <source>
        <dbReference type="Pfam" id="PF24883"/>
    </source>
</evidence>
<evidence type="ECO:0000256" key="2">
    <source>
        <dbReference type="SAM" id="MobiDB-lite"/>
    </source>
</evidence>
<keyword evidence="5" id="KW-1185">Reference proteome</keyword>
<evidence type="ECO:0000313" key="4">
    <source>
        <dbReference type="EMBL" id="KAF9444544.1"/>
    </source>
</evidence>
<sequence>MPFLETFKARIARFSERKQWGEQQAQIPDPGQPAATANTVHQLPAPAYVHGSTIHGDQASDPSTTDTGPGLFTNAHNFTIGQLTATISQNIQSSTTVLQHLTEKWMPAAIHDSSDRAYPPQCHPSTRKRLRERVIKWGAGDGSDGRMFWLLGLAAVGKSAVAQTIAEEFQEAGRLGASFFFSRPNHLNDPNAVIPTLVYQLATKIPQYKHIISSRLADDPRILQKNRRTQFRELVIEPFHILMTQYPHAVPRPLLIILDGLDECEDKQAQCEFIDMIGTHVRQVDKFPLRWMICSRPEWHLESLLSDPDFHVVCKREELQLNDGEAQEDVRRLLEAEFDKIRKRYRARLPDGWPPEHYFYRIVGAASGHLGFASFVLRFIGDKESGDPDSQLKVCMKFLDGDGALGGISPLHALDLLYRQILIDVPAEDVPTTMRILGLLMFYPPLSVGILAEFLSLDPARFDRSLERLHSVLYLPPADEPASTPVRIYHASFSDFLKDPVRSGKFYLDAEAVHHDTAFRSLDWLEQISEPPLTQKRNGFSVGYGWDACCAVSGESIPSLVNRLEHFDFSRLGSNDLRYSGRFFGWLHSLGSSRNKSLIAVVGQTDHPLYRMEYVPEDPRGYITLFIPEARAPEFPFMLNIRLGKVTPVYIALEVDDYDSFSIKQLSAFES</sequence>
<dbReference type="EMBL" id="MU151366">
    <property type="protein sequence ID" value="KAF9444544.1"/>
    <property type="molecule type" value="Genomic_DNA"/>
</dbReference>
<evidence type="ECO:0000256" key="1">
    <source>
        <dbReference type="ARBA" id="ARBA00022737"/>
    </source>
</evidence>
<accession>A0A9P5X4R1</accession>